<name>A0A0A0JW11_9MICO</name>
<reference evidence="6 7" key="1">
    <citation type="submission" date="2013-08" db="EMBL/GenBank/DDBJ databases">
        <title>The genome sequence of Knoellia aerolata.</title>
        <authorList>
            <person name="Zhu W."/>
            <person name="Wang G."/>
        </authorList>
    </citation>
    <scope>NUCLEOTIDE SEQUENCE [LARGE SCALE GENOMIC DNA]</scope>
    <source>
        <strain evidence="6 7">DSM 18566</strain>
    </source>
</reference>
<dbReference type="InterPro" id="IPR036683">
    <property type="entry name" value="CO_DH_flav_C_dom_sf"/>
</dbReference>
<dbReference type="eggNOG" id="COG1319">
    <property type="taxonomic scope" value="Bacteria"/>
</dbReference>
<protein>
    <submittedName>
        <fullName evidence="6">Carbon monoxide dehydrogenase</fullName>
    </submittedName>
</protein>
<dbReference type="OrthoDB" id="9793944at2"/>
<dbReference type="AlphaFoldDB" id="A0A0A0JW11"/>
<dbReference type="InterPro" id="IPR002346">
    <property type="entry name" value="Mopterin_DH_FAD-bd"/>
</dbReference>
<feature type="region of interest" description="Disordered" evidence="4">
    <location>
        <begin position="281"/>
        <end position="300"/>
    </location>
</feature>
<proteinExistence type="predicted"/>
<evidence type="ECO:0000256" key="1">
    <source>
        <dbReference type="ARBA" id="ARBA00022630"/>
    </source>
</evidence>
<dbReference type="Gene3D" id="3.30.465.10">
    <property type="match status" value="1"/>
</dbReference>
<organism evidence="6 7">
    <name type="scientific">Knoellia aerolata DSM 18566</name>
    <dbReference type="NCBI Taxonomy" id="1385519"/>
    <lineage>
        <taxon>Bacteria</taxon>
        <taxon>Bacillati</taxon>
        <taxon>Actinomycetota</taxon>
        <taxon>Actinomycetes</taxon>
        <taxon>Micrococcales</taxon>
        <taxon>Intrasporangiaceae</taxon>
        <taxon>Knoellia</taxon>
    </lineage>
</organism>
<dbReference type="RefSeq" id="WP_035935829.1">
    <property type="nucleotide sequence ID" value="NZ_AVPL01000015.1"/>
</dbReference>
<evidence type="ECO:0000256" key="3">
    <source>
        <dbReference type="ARBA" id="ARBA00023002"/>
    </source>
</evidence>
<dbReference type="GO" id="GO:0071949">
    <property type="term" value="F:FAD binding"/>
    <property type="evidence" value="ECO:0007669"/>
    <property type="project" value="InterPro"/>
</dbReference>
<keyword evidence="3" id="KW-0560">Oxidoreductase</keyword>
<feature type="compositionally biased region" description="Basic and acidic residues" evidence="4">
    <location>
        <begin position="287"/>
        <end position="300"/>
    </location>
</feature>
<dbReference type="SMART" id="SM01092">
    <property type="entry name" value="CO_deh_flav_C"/>
    <property type="match status" value="1"/>
</dbReference>
<accession>A0A0A0JW11</accession>
<gene>
    <name evidence="6" type="ORF">N801_18265</name>
</gene>
<feature type="domain" description="FAD-binding PCMH-type" evidence="5">
    <location>
        <begin position="1"/>
        <end position="178"/>
    </location>
</feature>
<comment type="caution">
    <text evidence="6">The sequence shown here is derived from an EMBL/GenBank/DDBJ whole genome shotgun (WGS) entry which is preliminary data.</text>
</comment>
<dbReference type="SUPFAM" id="SSF55447">
    <property type="entry name" value="CO dehydrogenase flavoprotein C-terminal domain-like"/>
    <property type="match status" value="1"/>
</dbReference>
<dbReference type="PROSITE" id="PS51387">
    <property type="entry name" value="FAD_PCMH"/>
    <property type="match status" value="1"/>
</dbReference>
<dbReference type="Gene3D" id="3.30.43.10">
    <property type="entry name" value="Uridine Diphospho-n-acetylenolpyruvylglucosamine Reductase, domain 2"/>
    <property type="match status" value="1"/>
</dbReference>
<dbReference type="InterPro" id="IPR051312">
    <property type="entry name" value="Diverse_Substr_Oxidored"/>
</dbReference>
<dbReference type="PANTHER" id="PTHR42659:SF2">
    <property type="entry name" value="XANTHINE DEHYDROGENASE SUBUNIT C-RELATED"/>
    <property type="match status" value="1"/>
</dbReference>
<dbReference type="GO" id="GO:0016491">
    <property type="term" value="F:oxidoreductase activity"/>
    <property type="evidence" value="ECO:0007669"/>
    <property type="project" value="UniProtKB-KW"/>
</dbReference>
<dbReference type="InterPro" id="IPR005107">
    <property type="entry name" value="CO_DH_flav_C"/>
</dbReference>
<dbReference type="Proteomes" id="UP000030013">
    <property type="component" value="Unassembled WGS sequence"/>
</dbReference>
<dbReference type="InterPro" id="IPR016169">
    <property type="entry name" value="FAD-bd_PCMH_sub2"/>
</dbReference>
<evidence type="ECO:0000259" key="5">
    <source>
        <dbReference type="PROSITE" id="PS51387"/>
    </source>
</evidence>
<evidence type="ECO:0000313" key="6">
    <source>
        <dbReference type="EMBL" id="KGN41570.1"/>
    </source>
</evidence>
<keyword evidence="7" id="KW-1185">Reference proteome</keyword>
<evidence type="ECO:0000313" key="7">
    <source>
        <dbReference type="Proteomes" id="UP000030013"/>
    </source>
</evidence>
<sequence length="300" mass="31925">MKPAAFDYLRAETISEVLSALAHPDTETKVLAGGQSLVTLMNLRLARPSRLVDIGSLDELDRVFDDVDGVVLGARVRHRTLESHRLIRERLPLVAAAAGHIGHVSIRNRGTLGGSLAHADPAGEPPLAMLVHDATVHVESAARGSRAIAAEDFFESVFTTTLEPDELLTWVSVPALTPGQGWGFVEYAPRHGDYAHAGAGCLVTLGSDGRVSGLRAGLMAVAARPVLVGSAQDVVGEQPSEDLWRKVAAHWVGDLDLAGDDPDHVRHLSAGALTEVLTAASRRASGHHSDHARNEAEHDR</sequence>
<dbReference type="Pfam" id="PF00941">
    <property type="entry name" value="FAD_binding_5"/>
    <property type="match status" value="1"/>
</dbReference>
<dbReference type="SUPFAM" id="SSF56176">
    <property type="entry name" value="FAD-binding/transporter-associated domain-like"/>
    <property type="match status" value="1"/>
</dbReference>
<keyword evidence="2" id="KW-0274">FAD</keyword>
<dbReference type="PANTHER" id="PTHR42659">
    <property type="entry name" value="XANTHINE DEHYDROGENASE SUBUNIT C-RELATED"/>
    <property type="match status" value="1"/>
</dbReference>
<evidence type="ECO:0000256" key="2">
    <source>
        <dbReference type="ARBA" id="ARBA00022827"/>
    </source>
</evidence>
<dbReference type="InterPro" id="IPR036318">
    <property type="entry name" value="FAD-bd_PCMH-like_sf"/>
</dbReference>
<dbReference type="Gene3D" id="3.30.390.50">
    <property type="entry name" value="CO dehydrogenase flavoprotein, C-terminal domain"/>
    <property type="match status" value="1"/>
</dbReference>
<dbReference type="InterPro" id="IPR016167">
    <property type="entry name" value="FAD-bd_PCMH_sub1"/>
</dbReference>
<dbReference type="EMBL" id="AVPL01000015">
    <property type="protein sequence ID" value="KGN41570.1"/>
    <property type="molecule type" value="Genomic_DNA"/>
</dbReference>
<evidence type="ECO:0000256" key="4">
    <source>
        <dbReference type="SAM" id="MobiDB-lite"/>
    </source>
</evidence>
<keyword evidence="1" id="KW-0285">Flavoprotein</keyword>
<dbReference type="InterPro" id="IPR016166">
    <property type="entry name" value="FAD-bd_PCMH"/>
</dbReference>
<dbReference type="STRING" id="1385519.N801_18265"/>